<dbReference type="PANTHER" id="PTHR30146">
    <property type="entry name" value="LACI-RELATED TRANSCRIPTIONAL REPRESSOR"/>
    <property type="match status" value="1"/>
</dbReference>
<evidence type="ECO:0000256" key="1">
    <source>
        <dbReference type="ARBA" id="ARBA00023015"/>
    </source>
</evidence>
<dbReference type="InterPro" id="IPR010982">
    <property type="entry name" value="Lambda_DNA-bd_dom_sf"/>
</dbReference>
<dbReference type="EMBL" id="BAAAPL010000002">
    <property type="protein sequence ID" value="GAA1703479.1"/>
    <property type="molecule type" value="Genomic_DNA"/>
</dbReference>
<feature type="domain" description="HTH lacI-type" evidence="4">
    <location>
        <begin position="12"/>
        <end position="66"/>
    </location>
</feature>
<dbReference type="PANTHER" id="PTHR30146:SF138">
    <property type="entry name" value="TRANSCRIPTIONAL REGULATORY PROTEIN"/>
    <property type="match status" value="1"/>
</dbReference>
<sequence>MPPPAQQGHVPVTLKDVAARAGVSISTASNALTGSRAVSAVSVERVLSAAAELGYQKNEAARTLRTGLRNAIGLVVPDVTNPFWGGMVSTIDRIAAESGFHVALTNTEFTPQRETAALARLVSRVDGILLFSTHPTGSAVRPLLDLGIPVVACDEAFELDGLGGVYSDNEAGARAAASHLVDAGGSVFGILEGPATLTTAQQRARGFRQGLQERGVLTTDIHAATAEYSFEGGRQGIRRLLAENPAIDAIFACTDNQAIGGIFEAMDMGRTIPDDLLVCGFDDISWSSRIAPSLTTLRQDAEGMATRAADMLLEMITVGGEPSVQVFPVELVARDSTRRGAGGESPVTSL</sequence>
<evidence type="ECO:0000313" key="6">
    <source>
        <dbReference type="Proteomes" id="UP001501690"/>
    </source>
</evidence>
<name>A0ABN2IEC7_9MICO</name>
<dbReference type="RefSeq" id="WP_344072479.1">
    <property type="nucleotide sequence ID" value="NZ_BAAAPL010000002.1"/>
</dbReference>
<dbReference type="SMART" id="SM00354">
    <property type="entry name" value="HTH_LACI"/>
    <property type="match status" value="1"/>
</dbReference>
<dbReference type="PROSITE" id="PS50932">
    <property type="entry name" value="HTH_LACI_2"/>
    <property type="match status" value="1"/>
</dbReference>
<keyword evidence="1" id="KW-0805">Transcription regulation</keyword>
<dbReference type="Pfam" id="PF00532">
    <property type="entry name" value="Peripla_BP_1"/>
    <property type="match status" value="1"/>
</dbReference>
<dbReference type="GO" id="GO:0003677">
    <property type="term" value="F:DNA binding"/>
    <property type="evidence" value="ECO:0007669"/>
    <property type="project" value="UniProtKB-KW"/>
</dbReference>
<evidence type="ECO:0000256" key="3">
    <source>
        <dbReference type="ARBA" id="ARBA00023163"/>
    </source>
</evidence>
<dbReference type="SUPFAM" id="SSF47413">
    <property type="entry name" value="lambda repressor-like DNA-binding domains"/>
    <property type="match status" value="1"/>
</dbReference>
<keyword evidence="6" id="KW-1185">Reference proteome</keyword>
<dbReference type="CDD" id="cd06267">
    <property type="entry name" value="PBP1_LacI_sugar_binding-like"/>
    <property type="match status" value="1"/>
</dbReference>
<gene>
    <name evidence="5" type="ORF">GCM10009808_21730</name>
</gene>
<proteinExistence type="predicted"/>
<dbReference type="Proteomes" id="UP001501690">
    <property type="component" value="Unassembled WGS sequence"/>
</dbReference>
<organism evidence="5 6">
    <name type="scientific">Microbacterium sediminicola</name>
    <dbReference type="NCBI Taxonomy" id="415210"/>
    <lineage>
        <taxon>Bacteria</taxon>
        <taxon>Bacillati</taxon>
        <taxon>Actinomycetota</taxon>
        <taxon>Actinomycetes</taxon>
        <taxon>Micrococcales</taxon>
        <taxon>Microbacteriaceae</taxon>
        <taxon>Microbacterium</taxon>
    </lineage>
</organism>
<dbReference type="InterPro" id="IPR001761">
    <property type="entry name" value="Peripla_BP/Lac1_sug-bd_dom"/>
</dbReference>
<dbReference type="Gene3D" id="3.40.50.2300">
    <property type="match status" value="2"/>
</dbReference>
<protein>
    <submittedName>
        <fullName evidence="5">LacI family DNA-binding transcriptional regulator</fullName>
    </submittedName>
</protein>
<dbReference type="Gene3D" id="1.10.260.40">
    <property type="entry name" value="lambda repressor-like DNA-binding domains"/>
    <property type="match status" value="1"/>
</dbReference>
<dbReference type="InterPro" id="IPR000843">
    <property type="entry name" value="HTH_LacI"/>
</dbReference>
<reference evidence="5 6" key="1">
    <citation type="journal article" date="2019" name="Int. J. Syst. Evol. Microbiol.">
        <title>The Global Catalogue of Microorganisms (GCM) 10K type strain sequencing project: providing services to taxonomists for standard genome sequencing and annotation.</title>
        <authorList>
            <consortium name="The Broad Institute Genomics Platform"/>
            <consortium name="The Broad Institute Genome Sequencing Center for Infectious Disease"/>
            <person name="Wu L."/>
            <person name="Ma J."/>
        </authorList>
    </citation>
    <scope>NUCLEOTIDE SEQUENCE [LARGE SCALE GENOMIC DNA]</scope>
    <source>
        <strain evidence="5 6">JCM 15577</strain>
    </source>
</reference>
<dbReference type="InterPro" id="IPR028082">
    <property type="entry name" value="Peripla_BP_I"/>
</dbReference>
<keyword evidence="3" id="KW-0804">Transcription</keyword>
<keyword evidence="2 5" id="KW-0238">DNA-binding</keyword>
<evidence type="ECO:0000259" key="4">
    <source>
        <dbReference type="PROSITE" id="PS50932"/>
    </source>
</evidence>
<dbReference type="SUPFAM" id="SSF53822">
    <property type="entry name" value="Periplasmic binding protein-like I"/>
    <property type="match status" value="1"/>
</dbReference>
<evidence type="ECO:0000256" key="2">
    <source>
        <dbReference type="ARBA" id="ARBA00023125"/>
    </source>
</evidence>
<dbReference type="PROSITE" id="PS00356">
    <property type="entry name" value="HTH_LACI_1"/>
    <property type="match status" value="1"/>
</dbReference>
<dbReference type="CDD" id="cd01392">
    <property type="entry name" value="HTH_LacI"/>
    <property type="match status" value="1"/>
</dbReference>
<dbReference type="Pfam" id="PF00356">
    <property type="entry name" value="LacI"/>
    <property type="match status" value="1"/>
</dbReference>
<accession>A0ABN2IEC7</accession>
<evidence type="ECO:0000313" key="5">
    <source>
        <dbReference type="EMBL" id="GAA1703479.1"/>
    </source>
</evidence>
<comment type="caution">
    <text evidence="5">The sequence shown here is derived from an EMBL/GenBank/DDBJ whole genome shotgun (WGS) entry which is preliminary data.</text>
</comment>